<dbReference type="Proteomes" id="UP000218620">
    <property type="component" value="Unassembled WGS sequence"/>
</dbReference>
<protein>
    <recommendedName>
        <fullName evidence="2">Lipase maturation factor 1/2 C-terminal domain-containing protein</fullName>
    </recommendedName>
</protein>
<dbReference type="Proteomes" id="UP000217564">
    <property type="component" value="Unassembled WGS sequence"/>
</dbReference>
<evidence type="ECO:0000313" key="3">
    <source>
        <dbReference type="EMBL" id="PCC43977.1"/>
    </source>
</evidence>
<dbReference type="InterPro" id="IPR057433">
    <property type="entry name" value="LMF1/2_C"/>
</dbReference>
<dbReference type="AlphaFoldDB" id="A0A2A3Z3C1"/>
<proteinExistence type="predicted"/>
<sequence>MWFAALGDYRQSWFYALLERIGSGDPQIRTQLGPDPFDGQAPVLLRVRIFTYRYATSQERRRAREEGQPRPWWVRSNPRTMVEPTDLRDR</sequence>
<reference evidence="5 6" key="1">
    <citation type="journal article" date="2017" name="Elife">
        <title>Extensive horizontal gene transfer in cheese-associated bacteria.</title>
        <authorList>
            <person name="Bonham K.S."/>
            <person name="Wolfe B.E."/>
            <person name="Dutton R.J."/>
        </authorList>
    </citation>
    <scope>NUCLEOTIDE SEQUENCE [LARGE SCALE GENOMIC DNA]</scope>
    <source>
        <strain evidence="4 5">947_7</strain>
        <strain evidence="3 6">962_8</strain>
    </source>
</reference>
<dbReference type="EMBL" id="NRGP01000018">
    <property type="protein sequence ID" value="PCC46001.1"/>
    <property type="molecule type" value="Genomic_DNA"/>
</dbReference>
<comment type="caution">
    <text evidence="4">The sequence shown here is derived from an EMBL/GenBank/DDBJ whole genome shotgun (WGS) entry which is preliminary data.</text>
</comment>
<accession>A0A2A3Z3C1</accession>
<gene>
    <name evidence="4" type="ORF">CIK64_13310</name>
    <name evidence="3" type="ORF">CIK65_05160</name>
</gene>
<evidence type="ECO:0000313" key="4">
    <source>
        <dbReference type="EMBL" id="PCC46001.1"/>
    </source>
</evidence>
<evidence type="ECO:0000313" key="6">
    <source>
        <dbReference type="Proteomes" id="UP000218620"/>
    </source>
</evidence>
<name>A0A2A3Z3C1_BREAU</name>
<dbReference type="Pfam" id="PF25179">
    <property type="entry name" value="LMF1_C"/>
    <property type="match status" value="1"/>
</dbReference>
<feature type="region of interest" description="Disordered" evidence="1">
    <location>
        <begin position="57"/>
        <end position="77"/>
    </location>
</feature>
<organism evidence="4 5">
    <name type="scientific">Brevibacterium aurantiacum</name>
    <dbReference type="NCBI Taxonomy" id="273384"/>
    <lineage>
        <taxon>Bacteria</taxon>
        <taxon>Bacillati</taxon>
        <taxon>Actinomycetota</taxon>
        <taxon>Actinomycetes</taxon>
        <taxon>Micrococcales</taxon>
        <taxon>Brevibacteriaceae</taxon>
        <taxon>Brevibacterium</taxon>
    </lineage>
</organism>
<evidence type="ECO:0000313" key="5">
    <source>
        <dbReference type="Proteomes" id="UP000217564"/>
    </source>
</evidence>
<dbReference type="EMBL" id="NRGQ01000005">
    <property type="protein sequence ID" value="PCC43977.1"/>
    <property type="molecule type" value="Genomic_DNA"/>
</dbReference>
<feature type="compositionally biased region" description="Basic and acidic residues" evidence="1">
    <location>
        <begin position="58"/>
        <end position="68"/>
    </location>
</feature>
<evidence type="ECO:0000259" key="2">
    <source>
        <dbReference type="Pfam" id="PF25179"/>
    </source>
</evidence>
<evidence type="ECO:0000256" key="1">
    <source>
        <dbReference type="SAM" id="MobiDB-lite"/>
    </source>
</evidence>
<feature type="domain" description="Lipase maturation factor 1/2 C-terminal" evidence="2">
    <location>
        <begin position="1"/>
        <end position="79"/>
    </location>
</feature>